<dbReference type="AlphaFoldDB" id="A0A5C3KSS9"/>
<gene>
    <name evidence="2" type="ORF">FA15DRAFT_459584</name>
</gene>
<organism evidence="2 3">
    <name type="scientific">Coprinopsis marcescibilis</name>
    <name type="common">Agaric fungus</name>
    <name type="synonym">Psathyrella marcescibilis</name>
    <dbReference type="NCBI Taxonomy" id="230819"/>
    <lineage>
        <taxon>Eukaryota</taxon>
        <taxon>Fungi</taxon>
        <taxon>Dikarya</taxon>
        <taxon>Basidiomycota</taxon>
        <taxon>Agaricomycotina</taxon>
        <taxon>Agaricomycetes</taxon>
        <taxon>Agaricomycetidae</taxon>
        <taxon>Agaricales</taxon>
        <taxon>Agaricineae</taxon>
        <taxon>Psathyrellaceae</taxon>
        <taxon>Coprinopsis</taxon>
    </lineage>
</organism>
<keyword evidence="1" id="KW-1133">Transmembrane helix</keyword>
<evidence type="ECO:0000313" key="3">
    <source>
        <dbReference type="Proteomes" id="UP000307440"/>
    </source>
</evidence>
<keyword evidence="3" id="KW-1185">Reference proteome</keyword>
<accession>A0A5C3KSS9</accession>
<dbReference type="EMBL" id="ML210215">
    <property type="protein sequence ID" value="TFK23621.1"/>
    <property type="molecule type" value="Genomic_DNA"/>
</dbReference>
<feature type="transmembrane region" description="Helical" evidence="1">
    <location>
        <begin position="81"/>
        <end position="102"/>
    </location>
</feature>
<name>A0A5C3KSS9_COPMA</name>
<sequence length="176" mass="19955">MTSRHDDGDDYLLPLPLVSRGRTTCFSIFLRTLSCSLYIIHSTCVHFFVSSSSVCKLSFFFPYLCMRSIACMYPACPAHVHAHVSSLFSIILLLTLFVHSFIRSESTYLCILIALLLSLSRWLCSLLNLFLSFIVRFELDCTLYPKHCASCMYGSVSSLLQALSTTRPLLDHEGFR</sequence>
<keyword evidence="1" id="KW-0472">Membrane</keyword>
<feature type="transmembrane region" description="Helical" evidence="1">
    <location>
        <begin position="28"/>
        <end position="50"/>
    </location>
</feature>
<evidence type="ECO:0000313" key="2">
    <source>
        <dbReference type="EMBL" id="TFK23621.1"/>
    </source>
</evidence>
<dbReference type="Proteomes" id="UP000307440">
    <property type="component" value="Unassembled WGS sequence"/>
</dbReference>
<reference evidence="2 3" key="1">
    <citation type="journal article" date="2019" name="Nat. Ecol. Evol.">
        <title>Megaphylogeny resolves global patterns of mushroom evolution.</title>
        <authorList>
            <person name="Varga T."/>
            <person name="Krizsan K."/>
            <person name="Foldi C."/>
            <person name="Dima B."/>
            <person name="Sanchez-Garcia M."/>
            <person name="Sanchez-Ramirez S."/>
            <person name="Szollosi G.J."/>
            <person name="Szarkandi J.G."/>
            <person name="Papp V."/>
            <person name="Albert L."/>
            <person name="Andreopoulos W."/>
            <person name="Angelini C."/>
            <person name="Antonin V."/>
            <person name="Barry K.W."/>
            <person name="Bougher N.L."/>
            <person name="Buchanan P."/>
            <person name="Buyck B."/>
            <person name="Bense V."/>
            <person name="Catcheside P."/>
            <person name="Chovatia M."/>
            <person name="Cooper J."/>
            <person name="Damon W."/>
            <person name="Desjardin D."/>
            <person name="Finy P."/>
            <person name="Geml J."/>
            <person name="Haridas S."/>
            <person name="Hughes K."/>
            <person name="Justo A."/>
            <person name="Karasinski D."/>
            <person name="Kautmanova I."/>
            <person name="Kiss B."/>
            <person name="Kocsube S."/>
            <person name="Kotiranta H."/>
            <person name="LaButti K.M."/>
            <person name="Lechner B.E."/>
            <person name="Liimatainen K."/>
            <person name="Lipzen A."/>
            <person name="Lukacs Z."/>
            <person name="Mihaltcheva S."/>
            <person name="Morgado L.N."/>
            <person name="Niskanen T."/>
            <person name="Noordeloos M.E."/>
            <person name="Ohm R.A."/>
            <person name="Ortiz-Santana B."/>
            <person name="Ovrebo C."/>
            <person name="Racz N."/>
            <person name="Riley R."/>
            <person name="Savchenko A."/>
            <person name="Shiryaev A."/>
            <person name="Soop K."/>
            <person name="Spirin V."/>
            <person name="Szebenyi C."/>
            <person name="Tomsovsky M."/>
            <person name="Tulloss R.E."/>
            <person name="Uehling J."/>
            <person name="Grigoriev I.V."/>
            <person name="Vagvolgyi C."/>
            <person name="Papp T."/>
            <person name="Martin F.M."/>
            <person name="Miettinen O."/>
            <person name="Hibbett D.S."/>
            <person name="Nagy L.G."/>
        </authorList>
    </citation>
    <scope>NUCLEOTIDE SEQUENCE [LARGE SCALE GENOMIC DNA]</scope>
    <source>
        <strain evidence="2 3">CBS 121175</strain>
    </source>
</reference>
<proteinExistence type="predicted"/>
<protein>
    <submittedName>
        <fullName evidence="2">Uncharacterized protein</fullName>
    </submittedName>
</protein>
<evidence type="ECO:0000256" key="1">
    <source>
        <dbReference type="SAM" id="Phobius"/>
    </source>
</evidence>
<feature type="transmembrane region" description="Helical" evidence="1">
    <location>
        <begin position="109"/>
        <end position="135"/>
    </location>
</feature>
<keyword evidence="1" id="KW-0812">Transmembrane</keyword>